<reference evidence="1 2" key="1">
    <citation type="submission" date="2014-11" db="EMBL/GenBank/DDBJ databases">
        <title>Draft Genome Sequences of Xanthomonas vesicatoria Strains from the Balkan Peninsula.</title>
        <authorList>
            <person name="Vancheva T."/>
            <person name="Lefeuvre P."/>
            <person name="Bogatzevska N."/>
            <person name="Moncheva P."/>
            <person name="Koebnik R."/>
        </authorList>
    </citation>
    <scope>NUCLEOTIDE SEQUENCE [LARGE SCALE GENOMIC DNA]</scope>
    <source>
        <strain evidence="1 2">53M</strain>
    </source>
</reference>
<evidence type="ECO:0000313" key="2">
    <source>
        <dbReference type="Proteomes" id="UP000030969"/>
    </source>
</evidence>
<comment type="caution">
    <text evidence="1">The sequence shown here is derived from an EMBL/GenBank/DDBJ whole genome shotgun (WGS) entry which is preliminary data.</text>
</comment>
<dbReference type="AlphaFoldDB" id="A0AAJ0IZ22"/>
<proteinExistence type="predicted"/>
<protein>
    <submittedName>
        <fullName evidence="1">Uncharacterized protein</fullName>
    </submittedName>
</protein>
<dbReference type="EMBL" id="JSYJ01000049">
    <property type="protein sequence ID" value="KHM95101.1"/>
    <property type="molecule type" value="Genomic_DNA"/>
</dbReference>
<gene>
    <name evidence="1" type="ORF">OR61_09750</name>
</gene>
<name>A0AAJ0IZ22_9XANT</name>
<sequence>MAFFFWPVQRGADDVLGEDWLGKVVVPAGLGIALQRRRDRCPAFFSAAIGCLVTRRHAFASGAMTFRWP</sequence>
<dbReference type="Proteomes" id="UP000030969">
    <property type="component" value="Unassembled WGS sequence"/>
</dbReference>
<evidence type="ECO:0000313" key="1">
    <source>
        <dbReference type="EMBL" id="KHM95101.1"/>
    </source>
</evidence>
<organism evidence="1 2">
    <name type="scientific">Xanthomonas vesicatoria</name>
    <dbReference type="NCBI Taxonomy" id="56460"/>
    <lineage>
        <taxon>Bacteria</taxon>
        <taxon>Pseudomonadati</taxon>
        <taxon>Pseudomonadota</taxon>
        <taxon>Gammaproteobacteria</taxon>
        <taxon>Lysobacterales</taxon>
        <taxon>Lysobacteraceae</taxon>
        <taxon>Xanthomonas</taxon>
    </lineage>
</organism>
<accession>A0AAJ0IZ22</accession>